<sequence length="199" mass="22253">MKKKIKSIAIALIVIALAFLYARIDKNTYLYDRNAELESYVQTGVLQKGETISQTFFCREEALDGINLKSTIVGSVDNVLLEYAIIDNETGEITKETAKGTEIKNNKFNEYTFPRINGAKDKSYTLTLSETGTDLSNGVSFYIDSTKAKESLSVKGNETQGSLVVRLISHRFDLETFIVLLGFIAFVVVFIKVLYGLFE</sequence>
<name>A0A4R3KC84_9FIRM</name>
<reference evidence="2 3" key="1">
    <citation type="submission" date="2019-03" db="EMBL/GenBank/DDBJ databases">
        <title>Genomic Encyclopedia of Type Strains, Phase IV (KMG-IV): sequencing the most valuable type-strain genomes for metagenomic binning, comparative biology and taxonomic classification.</title>
        <authorList>
            <person name="Goeker M."/>
        </authorList>
    </citation>
    <scope>NUCLEOTIDE SEQUENCE [LARGE SCALE GENOMIC DNA]</scope>
    <source>
        <strain evidence="2 3">DSM 29489</strain>
    </source>
</reference>
<comment type="caution">
    <text evidence="2">The sequence shown here is derived from an EMBL/GenBank/DDBJ whole genome shotgun (WGS) entry which is preliminary data.</text>
</comment>
<accession>A0A4R3KC84</accession>
<dbReference type="EMBL" id="SLZZ01000005">
    <property type="protein sequence ID" value="TCS80717.1"/>
    <property type="molecule type" value="Genomic_DNA"/>
</dbReference>
<proteinExistence type="predicted"/>
<keyword evidence="3" id="KW-1185">Reference proteome</keyword>
<dbReference type="Proteomes" id="UP000295726">
    <property type="component" value="Unassembled WGS sequence"/>
</dbReference>
<evidence type="ECO:0000313" key="3">
    <source>
        <dbReference type="Proteomes" id="UP000295726"/>
    </source>
</evidence>
<dbReference type="AlphaFoldDB" id="A0A4R3KC84"/>
<keyword evidence="1" id="KW-0472">Membrane</keyword>
<dbReference type="RefSeq" id="WP_132379645.1">
    <property type="nucleotide sequence ID" value="NZ_DAISCH010000043.1"/>
</dbReference>
<evidence type="ECO:0000313" key="2">
    <source>
        <dbReference type="EMBL" id="TCS80717.1"/>
    </source>
</evidence>
<gene>
    <name evidence="2" type="ORF">EDD59_10599</name>
</gene>
<feature type="transmembrane region" description="Helical" evidence="1">
    <location>
        <begin position="177"/>
        <end position="198"/>
    </location>
</feature>
<dbReference type="OrthoDB" id="2051050at2"/>
<keyword evidence="1" id="KW-1133">Transmembrane helix</keyword>
<organism evidence="2 3">
    <name type="scientific">Muricomes intestini</name>
    <dbReference type="NCBI Taxonomy" id="1796634"/>
    <lineage>
        <taxon>Bacteria</taxon>
        <taxon>Bacillati</taxon>
        <taxon>Bacillota</taxon>
        <taxon>Clostridia</taxon>
        <taxon>Lachnospirales</taxon>
        <taxon>Lachnospiraceae</taxon>
        <taxon>Muricomes</taxon>
    </lineage>
</organism>
<keyword evidence="1" id="KW-0812">Transmembrane</keyword>
<protein>
    <submittedName>
        <fullName evidence="2">Uncharacterized protein</fullName>
    </submittedName>
</protein>
<evidence type="ECO:0000256" key="1">
    <source>
        <dbReference type="SAM" id="Phobius"/>
    </source>
</evidence>